<evidence type="ECO:0000256" key="5">
    <source>
        <dbReference type="ARBA" id="ARBA00022989"/>
    </source>
</evidence>
<feature type="compositionally biased region" description="Acidic residues" evidence="8">
    <location>
        <begin position="2502"/>
        <end position="2511"/>
    </location>
</feature>
<keyword evidence="4 7" id="KW-0106">Calcium</keyword>
<evidence type="ECO:0000256" key="2">
    <source>
        <dbReference type="ARBA" id="ARBA00022692"/>
    </source>
</evidence>
<feature type="domain" description="Cadherin" evidence="10">
    <location>
        <begin position="1820"/>
        <end position="2026"/>
    </location>
</feature>
<feature type="domain" description="Cadherin" evidence="10">
    <location>
        <begin position="1193"/>
        <end position="1295"/>
    </location>
</feature>
<feature type="domain" description="Cadherin" evidence="10">
    <location>
        <begin position="37"/>
        <end position="137"/>
    </location>
</feature>
<accession>A0ABN7AS08</accession>
<feature type="compositionally biased region" description="Low complexity" evidence="8">
    <location>
        <begin position="2471"/>
        <end position="2483"/>
    </location>
</feature>
<gene>
    <name evidence="11" type="ORF">NTJ_07657</name>
</gene>
<feature type="domain" description="Cadherin" evidence="10">
    <location>
        <begin position="2245"/>
        <end position="2350"/>
    </location>
</feature>
<feature type="region of interest" description="Disordered" evidence="8">
    <location>
        <begin position="2560"/>
        <end position="2586"/>
    </location>
</feature>
<name>A0ABN7AS08_9HEMI</name>
<feature type="domain" description="Cadherin" evidence="10">
    <location>
        <begin position="2136"/>
        <end position="2244"/>
    </location>
</feature>
<dbReference type="PROSITE" id="PS50268">
    <property type="entry name" value="CADHERIN_2"/>
    <property type="match status" value="21"/>
</dbReference>
<dbReference type="Pfam" id="PF00028">
    <property type="entry name" value="Cadherin"/>
    <property type="match status" value="22"/>
</dbReference>
<dbReference type="InterPro" id="IPR015919">
    <property type="entry name" value="Cadherin-like_sf"/>
</dbReference>
<feature type="domain" description="Cadherin" evidence="10">
    <location>
        <begin position="1722"/>
        <end position="1819"/>
    </location>
</feature>
<feature type="domain" description="Cadherin" evidence="10">
    <location>
        <begin position="1296"/>
        <end position="1400"/>
    </location>
</feature>
<feature type="domain" description="Cadherin" evidence="10">
    <location>
        <begin position="1097"/>
        <end position="1193"/>
    </location>
</feature>
<keyword evidence="3" id="KW-0677">Repeat</keyword>
<evidence type="ECO:0000256" key="6">
    <source>
        <dbReference type="ARBA" id="ARBA00023136"/>
    </source>
</evidence>
<keyword evidence="12" id="KW-1185">Reference proteome</keyword>
<reference evidence="11 12" key="1">
    <citation type="submission" date="2023-09" db="EMBL/GenBank/DDBJ databases">
        <title>Nesidiocoris tenuis whole genome shotgun sequence.</title>
        <authorList>
            <person name="Shibata T."/>
            <person name="Shimoda M."/>
            <person name="Kobayashi T."/>
            <person name="Uehara T."/>
        </authorList>
    </citation>
    <scope>NUCLEOTIDE SEQUENCE [LARGE SCALE GENOMIC DNA]</scope>
    <source>
        <strain evidence="11 12">Japan</strain>
    </source>
</reference>
<feature type="compositionally biased region" description="Basic and acidic residues" evidence="8">
    <location>
        <begin position="2519"/>
        <end position="2530"/>
    </location>
</feature>
<feature type="domain" description="Cadherin" evidence="10">
    <location>
        <begin position="658"/>
        <end position="765"/>
    </location>
</feature>
<proteinExistence type="predicted"/>
<dbReference type="PRINTS" id="PR00205">
    <property type="entry name" value="CADHERIN"/>
</dbReference>
<feature type="compositionally biased region" description="Low complexity" evidence="8">
    <location>
        <begin position="2792"/>
        <end position="2815"/>
    </location>
</feature>
<feature type="compositionally biased region" description="Low complexity" evidence="8">
    <location>
        <begin position="2719"/>
        <end position="2731"/>
    </location>
</feature>
<dbReference type="PANTHER" id="PTHR24026">
    <property type="entry name" value="FAT ATYPICAL CADHERIN-RELATED"/>
    <property type="match status" value="1"/>
</dbReference>
<feature type="domain" description="Cadherin" evidence="10">
    <location>
        <begin position="244"/>
        <end position="347"/>
    </location>
</feature>
<evidence type="ECO:0000256" key="8">
    <source>
        <dbReference type="SAM" id="MobiDB-lite"/>
    </source>
</evidence>
<feature type="domain" description="Cadherin" evidence="10">
    <location>
        <begin position="994"/>
        <end position="1096"/>
    </location>
</feature>
<keyword evidence="2 9" id="KW-0812">Transmembrane</keyword>
<feature type="region of interest" description="Disordered" evidence="8">
    <location>
        <begin position="2718"/>
        <end position="2748"/>
    </location>
</feature>
<feature type="domain" description="Cadherin" evidence="10">
    <location>
        <begin position="2027"/>
        <end position="2135"/>
    </location>
</feature>
<feature type="region of interest" description="Disordered" evidence="8">
    <location>
        <begin position="2784"/>
        <end position="2840"/>
    </location>
</feature>
<evidence type="ECO:0000259" key="10">
    <source>
        <dbReference type="PROSITE" id="PS50268"/>
    </source>
</evidence>
<keyword evidence="6 9" id="KW-0472">Membrane</keyword>
<evidence type="ECO:0000256" key="7">
    <source>
        <dbReference type="PROSITE-ProRule" id="PRU00043"/>
    </source>
</evidence>
<sequence length="2840" mass="306719">MPITGGLGWFLPLMIGYLLRERERIPLPAARPMGGNAPPPVRRLILENNSYGTSVSATDPDCGVNAMVNYTIGDSKESVSQLTINQVTGEICIFSPLDYETKPIYEFPVIATDRGGLSTRAIVRIQLTDVNDNWPVFYPKEYNVSVKEGAGRGGPLLTVAATDLDSGRFGTLTYSISAGNPTRAFTVNPQTGEITLVRPEALSPRSPSVRLNVSAVDGGGLRSYVDATVHVGLVDSRSAPLQFERPRYDLSVREDAPSNTVVGSVKALTSDSRAKRTIRYSINSGDPDGYFTIDPMTGHLHTSNALDHETHSSLLLNVQATTGSPPVYAHTQVHIEIEDVNDNPPTFASAKVRISVRESEVSGTALYTAQAYDRDDGAFGRVSYHLSGGGHHFRIDSKSGDLHLRAPLDYELSQRHTVVVTASDGGSPPLTSNLTVLLEVQDVNDNPPVFERTEYTVPVVESLSLNSQLVQVTAVDLDTGNNARLTYKLLDADETFGMFPNSGWLYLKGKLDRETKDRYSLRVLAEDNGTPSSTATAVVTVVVTDANDNDPAFTADVYEFTVEENQPRDARVGRVRAVDPDLDVNAVVSYSFVPPNSSFLIDPSTGEITTREELDREVRTVYELVAEARDGGVPPRSTRSTVRIFVSDVNDNSPEIVDPQEDVVSVREEQAPGTEVVRVRAVDRDNGPNATVTYSILKGREGEGWRVFSIDPVTGILRTRIGLDAGEKDIYRVTIAATDSGTPPRQSVRTLSVEVMALYDHRPTFSSSSLHFKVSEDVGVGYVVGNVVGGREGAQANLLSARARAGHLMYSLTSVSPSDVHQAFDLDRSSGSLVVTRNLDRESCSEYRLEVRALDTSTTINHQSSAVIIKVEVTDVNDNTPTWGEDVVNLDVPEDLPIGRAVFNFTATDSDASPNGDIRYSLVKIFPDDGKFALDPLTGALILQSSLDFEETTMYVVVVRATDQAVDASLRLSSTLTANIKIRDVNDNSPKFVLPMSKTIHVKEGTEMGETIAKVLAVDRDSGEFGRIAYVISSSNAVGLISLGYETGILSVMKPLTHHAKYNINITASDHASPPKTGTISLTVEVVDSAEAPPSFLQESYSANVPEDAIVGTYVTKVEAKSAVEGNSNITYSLASEAFSIHPLSGVVSVSGLLDREVTSSYVLVVYAAEGDHYSATTLTIWIDDVNDHAPRFAACYSLRVPENSEFGVIHRLQAVDMDAGSNAEITYSITGGNIGNRFSIDLHSGELTARSLDRESQSRYRLIITAMDKGNPAMSGTCNLTIVVEDQNDNDPVFSQSLYSGRVPENTPAGTLVLNVSASDQDQDLNGRITYSLANDSDALFRIEPTTGYIYTTGAFDREKKSLYVFQVVATDSGRYDTRSEKVPIHITIEDVNDNKPVFSRYPFTANIPVYSPSGKELLRVVATDADEGANAEVVFSFHNEPLHNKFRIDPKTGVVTSTSTLAMESGKMFHLDVVATDRGNPPQSSNCLVEITVGDIPDHVPSLRFQNSSYSVSLQENSPRGTEVLQVSAVRTDGRRQQISYRLVAGNENGYFQINPQTGLIRVSDTAGALDYETSPHINMTVQALGESVGGSALHGYAQITINLADLNDNPPLFSQAQYSTTVWEGNSKGTFVMQVSATDKDQGSNSQLLYHIVDGNHDNAFIIEPSSSGIVKVNIVLDREIRDKYRLTIIATDEGVPQLTGTATILVDIVDVNDNQPTFPHPSVVTINEGKEVGSVLTTVTANDVDTNPALTYNISSADGSFSIDRFSGKVTLCQKLDFETKKEYKIGITASDTAHVAHTHLTIIVSDDNDNIPIFSQQYYHAYIPDNSEATRSVLTVSASDGDSDKNAHLSYTLVHKVSGFEIGSSSGEISVNLTAVDLPADSSRIVDLLVRATDSGKPSLSAVVPVRIRIGVQGSRKANAIQKEFKLSTKENTLYGTLLMRMMSNSRLEDISSAGFNIIDGNVNDTFEILGPHGDLILMKPLDRESVDFYTLKVVTRSESPSLPSTILITIEDSNDNAPQFEMASNSVNLDEDVPVGQSVIQLQGSDEDLPPNSDVTYDIISGNDEQLFKIDQQSGLISVSRELDYDVGFSTYALVVSATDRAVPPERPLFSITTIEISLKDANDNSPSFPVNEYLEFVGENEPIGSTVFTAYATDMDAGVYGRLNYSIESSSSSDVEETWKLFRVDAQTGLVTTNSVFDYETRSRYAFTLIAMDSGAKKTKVRVRIEIESRDEFYPQFTERTYRFVVTDKESPVGYVVGNVIATDRDKGPDGRIVYQLTNQHPYFKVNRTTGAIMIKKKIDSNLNKKQEVSFVVRASSGRQESLTNMTVVEISFDPLAGHETNLVKAAAGVTEGEDGLSNNAAQSTSTGKVADWAIGLLISLIIVILCFGAVFLFLHIRNRRQKNVNKSGLGSVGQAGADMNTYVDPGAFDTIPVRGPLAGPAAGGGQGFGPPKYEEIPTYRNKSTSSAASAAATTSQISGGGSDKSGSSGRGSAEDGDDVEDEEIRMINEGIQRETVLHRDAGNSDEDNLSDVSVQNTKEYLARLGIVNSIRSRAGSGSRRRTDSVGAGSGSTSGPKDTIMLHATTVPAIDGLRRMFDDEDATAEAEINNLIYSNLEVGSGSGGGGSERGNEGGAVAVTSGTNVIGRGPYANVQGTHHPSMTGSLSSIVHSEEELTGSYNWDYLLDWGPQYQPLAHVFSEIARLKDDAASVKSGTSGTSSGKGKCPPSIKSVPPPLLTSVAPRSIAAPPVIGSRHHPPMPHSASKMHLLPRSPINHDNAGAVYGPSAPMSPSFSPALSPLATSPSLSPIVTPRHPTSSHHVRPRKATDNELRI</sequence>
<dbReference type="Proteomes" id="UP001307889">
    <property type="component" value="Chromosome 5"/>
</dbReference>
<feature type="domain" description="Cadherin" evidence="10">
    <location>
        <begin position="348"/>
        <end position="450"/>
    </location>
</feature>
<dbReference type="InterPro" id="IPR002126">
    <property type="entry name" value="Cadherin-like_dom"/>
</dbReference>
<dbReference type="PANTHER" id="PTHR24026:SF126">
    <property type="entry name" value="PROTOCADHERIN FAT 4"/>
    <property type="match status" value="1"/>
</dbReference>
<evidence type="ECO:0000313" key="12">
    <source>
        <dbReference type="Proteomes" id="UP001307889"/>
    </source>
</evidence>
<evidence type="ECO:0000256" key="1">
    <source>
        <dbReference type="ARBA" id="ARBA00004370"/>
    </source>
</evidence>
<dbReference type="PROSITE" id="PS00232">
    <property type="entry name" value="CADHERIN_1"/>
    <property type="match status" value="11"/>
</dbReference>
<feature type="transmembrane region" description="Helical" evidence="9">
    <location>
        <begin position="2380"/>
        <end position="2404"/>
    </location>
</feature>
<feature type="domain" description="Cadherin" evidence="10">
    <location>
        <begin position="1617"/>
        <end position="1722"/>
    </location>
</feature>
<dbReference type="Gene3D" id="4.10.900.10">
    <property type="entry name" value="TCF3-CBD (Catenin binding domain)"/>
    <property type="match status" value="1"/>
</dbReference>
<dbReference type="SMART" id="SM00112">
    <property type="entry name" value="CA"/>
    <property type="match status" value="22"/>
</dbReference>
<feature type="domain" description="Cadherin" evidence="10">
    <location>
        <begin position="554"/>
        <end position="656"/>
    </location>
</feature>
<protein>
    <submittedName>
        <fullName evidence="11">Neural-cadherin 2</fullName>
    </submittedName>
</protein>
<feature type="domain" description="Cadherin" evidence="10">
    <location>
        <begin position="766"/>
        <end position="883"/>
    </location>
</feature>
<comment type="subcellular location">
    <subcellularLocation>
        <location evidence="1">Membrane</location>
    </subcellularLocation>
</comment>
<dbReference type="SUPFAM" id="SSF49313">
    <property type="entry name" value="Cadherin-like"/>
    <property type="match status" value="22"/>
</dbReference>
<dbReference type="InterPro" id="IPR027397">
    <property type="entry name" value="Catenin-bd_sf"/>
</dbReference>
<feature type="domain" description="Cadherin" evidence="10">
    <location>
        <begin position="1401"/>
        <end position="1505"/>
    </location>
</feature>
<feature type="domain" description="Cadherin" evidence="10">
    <location>
        <begin position="451"/>
        <end position="553"/>
    </location>
</feature>
<feature type="region of interest" description="Disordered" evidence="8">
    <location>
        <begin position="2447"/>
        <end position="2540"/>
    </location>
</feature>
<keyword evidence="5 9" id="KW-1133">Transmembrane helix</keyword>
<organism evidence="11 12">
    <name type="scientific">Nesidiocoris tenuis</name>
    <dbReference type="NCBI Taxonomy" id="355587"/>
    <lineage>
        <taxon>Eukaryota</taxon>
        <taxon>Metazoa</taxon>
        <taxon>Ecdysozoa</taxon>
        <taxon>Arthropoda</taxon>
        <taxon>Hexapoda</taxon>
        <taxon>Insecta</taxon>
        <taxon>Pterygota</taxon>
        <taxon>Neoptera</taxon>
        <taxon>Paraneoptera</taxon>
        <taxon>Hemiptera</taxon>
        <taxon>Heteroptera</taxon>
        <taxon>Panheteroptera</taxon>
        <taxon>Cimicomorpha</taxon>
        <taxon>Miridae</taxon>
        <taxon>Dicyphina</taxon>
        <taxon>Nesidiocoris</taxon>
    </lineage>
</organism>
<dbReference type="CDD" id="cd11304">
    <property type="entry name" value="Cadherin_repeat"/>
    <property type="match status" value="22"/>
</dbReference>
<evidence type="ECO:0000313" key="11">
    <source>
        <dbReference type="EMBL" id="BES94848.1"/>
    </source>
</evidence>
<dbReference type="EMBL" id="AP028913">
    <property type="protein sequence ID" value="BES94848.1"/>
    <property type="molecule type" value="Genomic_DNA"/>
</dbReference>
<evidence type="ECO:0000256" key="9">
    <source>
        <dbReference type="SAM" id="Phobius"/>
    </source>
</evidence>
<evidence type="ECO:0000256" key="3">
    <source>
        <dbReference type="ARBA" id="ARBA00022737"/>
    </source>
</evidence>
<dbReference type="InterPro" id="IPR020894">
    <property type="entry name" value="Cadherin_CS"/>
</dbReference>
<feature type="domain" description="Cadherin" evidence="10">
    <location>
        <begin position="138"/>
        <end position="248"/>
    </location>
</feature>
<dbReference type="Gene3D" id="2.60.40.60">
    <property type="entry name" value="Cadherins"/>
    <property type="match status" value="22"/>
</dbReference>
<evidence type="ECO:0000256" key="4">
    <source>
        <dbReference type="ARBA" id="ARBA00022837"/>
    </source>
</evidence>
<feature type="domain" description="Cadherin" evidence="10">
    <location>
        <begin position="1508"/>
        <end position="1616"/>
    </location>
</feature>
<feature type="domain" description="Cadherin" evidence="10">
    <location>
        <begin position="884"/>
        <end position="992"/>
    </location>
</feature>